<keyword evidence="1" id="KW-0175">Coiled coil</keyword>
<name>A0A1B6D3Y9_9HEMI</name>
<feature type="non-terminal residue" evidence="2">
    <location>
        <position position="1"/>
    </location>
</feature>
<organism evidence="2">
    <name type="scientific">Clastoptera arizonana</name>
    <name type="common">Arizona spittle bug</name>
    <dbReference type="NCBI Taxonomy" id="38151"/>
    <lineage>
        <taxon>Eukaryota</taxon>
        <taxon>Metazoa</taxon>
        <taxon>Ecdysozoa</taxon>
        <taxon>Arthropoda</taxon>
        <taxon>Hexapoda</taxon>
        <taxon>Insecta</taxon>
        <taxon>Pterygota</taxon>
        <taxon>Neoptera</taxon>
        <taxon>Paraneoptera</taxon>
        <taxon>Hemiptera</taxon>
        <taxon>Auchenorrhyncha</taxon>
        <taxon>Cercopoidea</taxon>
        <taxon>Clastopteridae</taxon>
        <taxon>Clastoptera</taxon>
    </lineage>
</organism>
<reference evidence="2" key="1">
    <citation type="submission" date="2015-12" db="EMBL/GenBank/DDBJ databases">
        <title>De novo transcriptome assembly of four potential Pierce s Disease insect vectors from Arizona vineyards.</title>
        <authorList>
            <person name="Tassone E.E."/>
        </authorList>
    </citation>
    <scope>NUCLEOTIDE SEQUENCE</scope>
</reference>
<evidence type="ECO:0000313" key="2">
    <source>
        <dbReference type="EMBL" id="JAS20353.1"/>
    </source>
</evidence>
<feature type="coiled-coil region" evidence="1">
    <location>
        <begin position="745"/>
        <end position="779"/>
    </location>
</feature>
<sequence length="1202" mass="136186">KTKSNSCCIQSNIPPNEPHSDTTNASFNHFSSQNCFMINQPVYSEHYNQNINIPSSNLDSLVFSECSENSRNLQLDNLSGKKDNQNIEILKKTKQRPNLLQIKTIKNITIDESDSIQTKDVILLDHSNHSLEVLNKSNSPIVKNVFIENNNCDFSNKPIMGRTKSINNSADNKKLKKRRKKVKIDRMQEVLTKIFAPTISENNINHENISNCSLNNSSNVANKHSVDNQIAANDVTNSKLKVFQEVHNDLASDILNVNKNITENSSNTGRMSPKHNCREINKGNLSESENKNNLEDDDEEILRAKALTSLSSRFTNYASINPLKRLLQPEICDDIDSNSFKRNRFTFSNQANVVDNTIKADLGKSRYHFSRMNLDTLRSVSKEKSLKVVIPSEVGNSNKVTTTPLSSPPQVPRLVINVGEDSESDENESEEWSRKVLITDTNNKISEKDMPNIDVEKSVEMFLSDIRRKHETSQNENLCSVVQEPKTAFTVTGVLHAKTCSENRTPVRMLSSSMQQEYYRLKQELKLHRNQRLKRTTSRPSIRPTNSPLRVALFNQTLNKQKQIRSKSHNIQSNDKKYLTITKKQQKANLSEIEKVCNKTKVNKLPKSNVSATEKNQAKTKTNTFVESNLNIKANISNQTMTNDYLQSNVRLRDTENNTNNTEEIGGTTLMKLSIPTDSYKTNEIEPNLNELRPDQTFLHNIDNRENNDVATLRKNLTRAELSLISERYSVIDELTEMNTILGDLERAEENFISTQNEVQRLKKELIAAENKLQKQKLSLFNAKKLYFSSNAKIISGNLICDQWEKTCLTLGTKLKAPFYEKPNNGKKLLTQKLQQISKKTKKLKIRYSNLLLFKKPSLSNSEKGSKRILPTSVKQKQVHFNHELSVLDSNNTILKQPMAEVFHQNLVSSECSSINCLNSGCEIVNDSCLKKVVQAQAVSHEQINFNKDSFDLEDINNTTLKKICGDGSVSSEDSTNINCSNKNGVSNLSCLENIPSLPFVSQPKIHFNKEFVIDLNNKITKKSFEKVADTLVTSKHSNDIQISNIGCKEKNPSSLQNNTLEQPRKSIINENVGNSDRIDLQNIPQISDSIDQLNNTKSDDILRDEKCKSKDKTCHNFSKRDSMNDLSCNSEVKKTTHHCNKNYSTTGNKNVFNSNNTYIEDNIVLPPPDTFSDHCLAEKAKYSGNKLTSYVSPLQHLGIIK</sequence>
<protein>
    <submittedName>
        <fullName evidence="2">Uncharacterized protein</fullName>
    </submittedName>
</protein>
<dbReference type="EMBL" id="GEDC01016945">
    <property type="protein sequence ID" value="JAS20353.1"/>
    <property type="molecule type" value="Transcribed_RNA"/>
</dbReference>
<proteinExistence type="predicted"/>
<accession>A0A1B6D3Y9</accession>
<gene>
    <name evidence="2" type="ORF">g.30041</name>
</gene>
<evidence type="ECO:0000256" key="1">
    <source>
        <dbReference type="SAM" id="Coils"/>
    </source>
</evidence>
<dbReference type="AlphaFoldDB" id="A0A1B6D3Y9"/>